<feature type="transmembrane region" description="Helical" evidence="7">
    <location>
        <begin position="626"/>
        <end position="645"/>
    </location>
</feature>
<feature type="region of interest" description="Disordered" evidence="6">
    <location>
        <begin position="1"/>
        <end position="29"/>
    </location>
</feature>
<feature type="transmembrane region" description="Helical" evidence="7">
    <location>
        <begin position="319"/>
        <end position="337"/>
    </location>
</feature>
<feature type="transmembrane region" description="Helical" evidence="7">
    <location>
        <begin position="181"/>
        <end position="205"/>
    </location>
</feature>
<keyword evidence="4 7" id="KW-1133">Transmembrane helix</keyword>
<feature type="transmembrane region" description="Helical" evidence="7">
    <location>
        <begin position="344"/>
        <end position="366"/>
    </location>
</feature>
<reference evidence="9 10" key="1">
    <citation type="submission" date="2016-07" db="EMBL/GenBank/DDBJ databases">
        <title>Pervasive Adenine N6-methylation of Active Genes in Fungi.</title>
        <authorList>
            <consortium name="DOE Joint Genome Institute"/>
            <person name="Mondo S.J."/>
            <person name="Dannebaum R.O."/>
            <person name="Kuo R.C."/>
            <person name="Labutti K."/>
            <person name="Haridas S."/>
            <person name="Kuo A."/>
            <person name="Salamov A."/>
            <person name="Ahrendt S.R."/>
            <person name="Lipzen A."/>
            <person name="Sullivan W."/>
            <person name="Andreopoulos W.B."/>
            <person name="Clum A."/>
            <person name="Lindquist E."/>
            <person name="Daum C."/>
            <person name="Ramamoorthy G.K."/>
            <person name="Gryganskyi A."/>
            <person name="Culley D."/>
            <person name="Magnuson J.K."/>
            <person name="James T.Y."/>
            <person name="O'Malley M.A."/>
            <person name="Stajich J.E."/>
            <person name="Spatafora J.W."/>
            <person name="Visel A."/>
            <person name="Grigoriev I.V."/>
        </authorList>
    </citation>
    <scope>NUCLEOTIDE SEQUENCE [LARGE SCALE GENOMIC DNA]</scope>
    <source>
        <strain evidence="9 10">CBS 115471</strain>
    </source>
</reference>
<dbReference type="GO" id="GO:0015165">
    <property type="term" value="F:pyrimidine nucleotide-sugar transmembrane transporter activity"/>
    <property type="evidence" value="ECO:0007669"/>
    <property type="project" value="InterPro"/>
</dbReference>
<evidence type="ECO:0000256" key="5">
    <source>
        <dbReference type="ARBA" id="ARBA00023136"/>
    </source>
</evidence>
<feature type="transmembrane region" description="Helical" evidence="7">
    <location>
        <begin position="211"/>
        <end position="234"/>
    </location>
</feature>
<feature type="transmembrane region" description="Helical" evidence="7">
    <location>
        <begin position="372"/>
        <end position="396"/>
    </location>
</feature>
<dbReference type="PROSITE" id="PS50850">
    <property type="entry name" value="MFS"/>
    <property type="match status" value="1"/>
</dbReference>
<evidence type="ECO:0000313" key="10">
    <source>
        <dbReference type="Proteomes" id="UP000193144"/>
    </source>
</evidence>
<organism evidence="9 10">
    <name type="scientific">Clohesyomyces aquaticus</name>
    <dbReference type="NCBI Taxonomy" id="1231657"/>
    <lineage>
        <taxon>Eukaryota</taxon>
        <taxon>Fungi</taxon>
        <taxon>Dikarya</taxon>
        <taxon>Ascomycota</taxon>
        <taxon>Pezizomycotina</taxon>
        <taxon>Dothideomycetes</taxon>
        <taxon>Pleosporomycetidae</taxon>
        <taxon>Pleosporales</taxon>
        <taxon>Lindgomycetaceae</taxon>
        <taxon>Clohesyomyces</taxon>
    </lineage>
</organism>
<dbReference type="FunFam" id="1.20.1250.20:FF:000013">
    <property type="entry name" value="MFS general substrate transporter"/>
    <property type="match status" value="1"/>
</dbReference>
<dbReference type="Gene3D" id="1.20.1250.20">
    <property type="entry name" value="MFS general substrate transporter like domains"/>
    <property type="match status" value="2"/>
</dbReference>
<feature type="domain" description="Major facilitator superfamily (MFS) profile" evidence="8">
    <location>
        <begin position="55"/>
        <end position="469"/>
    </location>
</feature>
<feature type="region of interest" description="Disordered" evidence="6">
    <location>
        <begin position="659"/>
        <end position="687"/>
    </location>
</feature>
<dbReference type="SUPFAM" id="SSF103481">
    <property type="entry name" value="Multidrug resistance efflux transporter EmrE"/>
    <property type="match status" value="1"/>
</dbReference>
<feature type="transmembrane region" description="Helical" evidence="7">
    <location>
        <begin position="761"/>
        <end position="781"/>
    </location>
</feature>
<dbReference type="GO" id="GO:0000139">
    <property type="term" value="C:Golgi membrane"/>
    <property type="evidence" value="ECO:0007669"/>
    <property type="project" value="InterPro"/>
</dbReference>
<sequence length="982" mass="109146">MAGTTEQEFNKSDLHVTASNSSSKDAPPAAIEGQVEHLPTFEHEKALVWKFDLRILPMLALMYLCNALDKGNLGNAKTNGLEKDLHFKKTDYNLILSIFYVPYVIFAPPIGMLGKKYGPHRVLPIMMFCFGSATLLSASVHNFAGMMTLRWFLGMAESAFFPLVIYYLTTFYRRGELARRLAIFYAASNIANAFSGLLAFGVFHIKSHLSAWRYLFIIEGAFTIIFAFVAGVYLPKSAYEAKFLNEEEKQLAYRRIQIDSSSIVGEEFDLKDALKIFRMPAAYGFLAIEICLGVPLQSVSLFLPQIVQRLGYSVIKTNLYTVAPNIVGACFLLILAFTSDYARLRFPFIALGFLLTFIGFIIYATIDVEHSIHVAYFACFMMTWGTSAPSVLLSTWYNNNIAHEGRRVTMTSIGVPLANLMGIVSSNIFRNKDAPKYIPALATTAAFGATGCCFALLLGSYMMFDNARRNRKQGVKMTARDVSTEKLRDGPKNPDFRWFFLIGHTIPQPRAQLQARVTIISSPGAAYTLNNKSTLPPSSISSKASSSLKAPPLFVPSDSFRRLRCEHSTSNMAVKAVVPFLVAMMLLTGVCNTLLTKYQDMQCVRNCDSSSPRKRQHFEQPVVQTLQMFIGEMGCWLVIGVFELYQRYSSRRAGYETLPTTNDEAAGTESPAESEESETGDVANPLKPAHGLDEGRVPLTGWNILLLSLPACCDIAGTTLMNVGLLFVAASIYQMTRGALVLFVGLFSVWFLKRRLGLYKWFSLFVVVFGVALVGLAGAITRDDKATPKGVDVHEDAVRSAAVKTIIGVFLIAGAQIFTASQFVIEERIMEKYDMEPIKVVGWEGTFGFLVTAIGMVVLHFVIGTGYFDAKEGLWEVFHNKRIAVSSLLIMISIGGFNFFGLSVTRTVSATSRSTIDTCRTLFIWIVSLGLGWETFKWLQVAGFALLVYGTFVFNDLVRPPLKRCVERRPEVLLPEEPIEHM</sequence>
<feature type="transmembrane region" description="Helical" evidence="7">
    <location>
        <begin position="441"/>
        <end position="464"/>
    </location>
</feature>
<dbReference type="Pfam" id="PF04142">
    <property type="entry name" value="Nuc_sug_transp"/>
    <property type="match status" value="1"/>
</dbReference>
<dbReference type="AlphaFoldDB" id="A0A1Y1ZQH9"/>
<feature type="transmembrane region" description="Helical" evidence="7">
    <location>
        <begin position="914"/>
        <end position="933"/>
    </location>
</feature>
<evidence type="ECO:0000256" key="2">
    <source>
        <dbReference type="ARBA" id="ARBA00022448"/>
    </source>
</evidence>
<evidence type="ECO:0000256" key="7">
    <source>
        <dbReference type="SAM" id="Phobius"/>
    </source>
</evidence>
<evidence type="ECO:0000313" key="9">
    <source>
        <dbReference type="EMBL" id="ORY12509.1"/>
    </source>
</evidence>
<dbReference type="PANTHER" id="PTHR43791:SF50">
    <property type="entry name" value="TRANSPORTER, PUTATIVE (AFU_ORTHOLOGUE AFUA_2G00840)-RELATED"/>
    <property type="match status" value="1"/>
</dbReference>
<keyword evidence="10" id="KW-1185">Reference proteome</keyword>
<feature type="transmembrane region" description="Helical" evidence="7">
    <location>
        <begin position="408"/>
        <end position="429"/>
    </location>
</feature>
<feature type="transmembrane region" description="Helical" evidence="7">
    <location>
        <begin position="149"/>
        <end position="169"/>
    </location>
</feature>
<dbReference type="InterPro" id="IPR011701">
    <property type="entry name" value="MFS"/>
</dbReference>
<feature type="transmembrane region" description="Helical" evidence="7">
    <location>
        <begin position="801"/>
        <end position="825"/>
    </location>
</feature>
<dbReference type="InterPro" id="IPR036259">
    <property type="entry name" value="MFS_trans_sf"/>
</dbReference>
<feature type="transmembrane region" description="Helical" evidence="7">
    <location>
        <begin position="281"/>
        <end position="307"/>
    </location>
</feature>
<dbReference type="Pfam" id="PF07690">
    <property type="entry name" value="MFS_1"/>
    <property type="match status" value="1"/>
</dbReference>
<feature type="transmembrane region" description="Helical" evidence="7">
    <location>
        <begin position="704"/>
        <end position="729"/>
    </location>
</feature>
<feature type="transmembrane region" description="Helical" evidence="7">
    <location>
        <begin position="883"/>
        <end position="902"/>
    </location>
</feature>
<dbReference type="PANTHER" id="PTHR43791">
    <property type="entry name" value="PERMEASE-RELATED"/>
    <property type="match status" value="1"/>
</dbReference>
<feature type="transmembrane region" description="Helical" evidence="7">
    <location>
        <begin position="846"/>
        <end position="863"/>
    </location>
</feature>
<dbReference type="EMBL" id="MCFA01000050">
    <property type="protein sequence ID" value="ORY12509.1"/>
    <property type="molecule type" value="Genomic_DNA"/>
</dbReference>
<evidence type="ECO:0000256" key="1">
    <source>
        <dbReference type="ARBA" id="ARBA00004141"/>
    </source>
</evidence>
<dbReference type="Proteomes" id="UP000193144">
    <property type="component" value="Unassembled WGS sequence"/>
</dbReference>
<keyword evidence="2" id="KW-0813">Transport</keyword>
<dbReference type="OrthoDB" id="2985014at2759"/>
<feature type="transmembrane region" description="Helical" evidence="7">
    <location>
        <begin position="92"/>
        <end position="110"/>
    </location>
</feature>
<evidence type="ECO:0000256" key="6">
    <source>
        <dbReference type="SAM" id="MobiDB-lite"/>
    </source>
</evidence>
<comment type="subcellular location">
    <subcellularLocation>
        <location evidence="1">Membrane</location>
        <topology evidence="1">Multi-pass membrane protein</topology>
    </subcellularLocation>
</comment>
<evidence type="ECO:0000256" key="4">
    <source>
        <dbReference type="ARBA" id="ARBA00022989"/>
    </source>
</evidence>
<keyword evidence="3 7" id="KW-0812">Transmembrane</keyword>
<keyword evidence="5 7" id="KW-0472">Membrane</keyword>
<evidence type="ECO:0000259" key="8">
    <source>
        <dbReference type="PROSITE" id="PS50850"/>
    </source>
</evidence>
<dbReference type="SUPFAM" id="SSF103473">
    <property type="entry name" value="MFS general substrate transporter"/>
    <property type="match status" value="1"/>
</dbReference>
<dbReference type="InterPro" id="IPR007271">
    <property type="entry name" value="Nuc_sug_transpt"/>
</dbReference>
<dbReference type="InterPro" id="IPR020846">
    <property type="entry name" value="MFS_dom"/>
</dbReference>
<comment type="caution">
    <text evidence="9">The sequence shown here is derived from an EMBL/GenBank/DDBJ whole genome shotgun (WGS) entry which is preliminary data.</text>
</comment>
<protein>
    <submittedName>
        <fullName evidence="9">Major facilitator superfamily domain-containing protein</fullName>
    </submittedName>
</protein>
<feature type="transmembrane region" description="Helical" evidence="7">
    <location>
        <begin position="735"/>
        <end position="752"/>
    </location>
</feature>
<gene>
    <name evidence="9" type="ORF">BCR34DRAFT_482550</name>
</gene>
<proteinExistence type="predicted"/>
<feature type="transmembrane region" description="Helical" evidence="7">
    <location>
        <begin position="572"/>
        <end position="595"/>
    </location>
</feature>
<accession>A0A1Y1ZQH9</accession>
<name>A0A1Y1ZQH9_9PLEO</name>
<evidence type="ECO:0000256" key="3">
    <source>
        <dbReference type="ARBA" id="ARBA00022692"/>
    </source>
</evidence>
<dbReference type="FunFam" id="1.20.1250.20:FF:000188">
    <property type="entry name" value="MFS general substrate transporter"/>
    <property type="match status" value="1"/>
</dbReference>
<dbReference type="InterPro" id="IPR037185">
    <property type="entry name" value="EmrE-like"/>
</dbReference>